<evidence type="ECO:0000256" key="3">
    <source>
        <dbReference type="ARBA" id="ARBA00023163"/>
    </source>
</evidence>
<feature type="compositionally biased region" description="Low complexity" evidence="4">
    <location>
        <begin position="258"/>
        <end position="274"/>
    </location>
</feature>
<keyword evidence="7" id="KW-1185">Reference proteome</keyword>
<feature type="compositionally biased region" description="Pro residues" evidence="4">
    <location>
        <begin position="244"/>
        <end position="255"/>
    </location>
</feature>
<dbReference type="InterPro" id="IPR010982">
    <property type="entry name" value="Lambda_DNA-bd_dom_sf"/>
</dbReference>
<keyword evidence="2" id="KW-0238">DNA-binding</keyword>
<dbReference type="Proteomes" id="UP001596083">
    <property type="component" value="Unassembled WGS sequence"/>
</dbReference>
<dbReference type="Gene3D" id="1.10.260.40">
    <property type="entry name" value="lambda repressor-like DNA-binding domains"/>
    <property type="match status" value="1"/>
</dbReference>
<dbReference type="EMBL" id="JBHSPB010000005">
    <property type="protein sequence ID" value="MFC5720632.1"/>
    <property type="molecule type" value="Genomic_DNA"/>
</dbReference>
<evidence type="ECO:0000259" key="5">
    <source>
        <dbReference type="PROSITE" id="PS50943"/>
    </source>
</evidence>
<dbReference type="SMART" id="SM00530">
    <property type="entry name" value="HTH_XRE"/>
    <property type="match status" value="1"/>
</dbReference>
<feature type="domain" description="HTH cro/C1-type" evidence="5">
    <location>
        <begin position="26"/>
        <end position="77"/>
    </location>
</feature>
<dbReference type="NCBIfam" id="NF047542">
    <property type="entry name" value="telomere_Tap"/>
    <property type="match status" value="1"/>
</dbReference>
<keyword evidence="3" id="KW-0804">Transcription</keyword>
<sequence>MSELFDAVEALIAGQPVLPPPPERERLRKAHGLSQDQIAKALKVRRATVVNWENGKTDPRPPQREAYAHLLAELAKLYPAEGEGEQGPASEVSVPAESDGVAGNAVGTDAHSAVRGGSEVLGAEGAPGRTGSAGSAPGRASAPASTAPEAEPAPSSVPGTAPVPPSVPGTESVPSSVPGTEPVPPSVPGAESVPSSVPGTEPVPSSVPGTEPVPSSVPGTEPVPPSVPGTEPVPSSVPEASPAGEPPTGPPTPKSPPRKAATAPPAVKPARPAAPFDPRYPHGPLAVLDGDGSLYGVDGLVLDCPATSLPALVEWTLGESGLGAPRLHRSGMDFDPLIVLTASAAERFGLPLELEDRRTLRLPDDHPVVRRIAKAKWQLTRRGFGPWARIYRPAQGGQRRCVQLAILPWDALDTRSWGDAAELPPAELAQVLGDYARRVITPRGSTAVNGLELMTALRPPTRAVKDEATGQYVSAPLPGSLTRPVDPAPPEAPDEHPVAVGRATGEVLDEEAYEWIRDPQLLTDAECDLPYAVGVDVNMAFAAAANRLTVGLGPAVHDRHPTFDPKMPGCWLVDLSWIELDPRLPSPFTPHGDRPAGPAWYATPTVAYAVELGFAVRPLEAYVRPEHGPYLDPWYQRLRDAYLATMDRLGVVPGLDETEYLAAMDKHKQEDPGQAAVLSAIKATVKGGIGKLRERPQGARYRPGERWPALERPTWRPDIRAAVISTARVNMHRKMNKLASAGLYPVAVLSDCAVYPSAGPGPLDFLPRTPEGKPLPGGFRLGVSPGMVKHEGTQSFLWAAELLDAGHNPARHIKGTDAAADGE</sequence>
<name>A0ABW0YY01_9ACTN</name>
<dbReference type="Pfam" id="PF01381">
    <property type="entry name" value="HTH_3"/>
    <property type="match status" value="1"/>
</dbReference>
<feature type="region of interest" description="Disordered" evidence="4">
    <location>
        <begin position="81"/>
        <end position="279"/>
    </location>
</feature>
<dbReference type="SUPFAM" id="SSF47413">
    <property type="entry name" value="lambda repressor-like DNA-binding domains"/>
    <property type="match status" value="1"/>
</dbReference>
<feature type="region of interest" description="Disordered" evidence="4">
    <location>
        <begin position="473"/>
        <end position="497"/>
    </location>
</feature>
<organism evidence="6 7">
    <name type="scientific">Streptomyces gamaensis</name>
    <dbReference type="NCBI Taxonomy" id="1763542"/>
    <lineage>
        <taxon>Bacteria</taxon>
        <taxon>Bacillati</taxon>
        <taxon>Actinomycetota</taxon>
        <taxon>Actinomycetes</taxon>
        <taxon>Kitasatosporales</taxon>
        <taxon>Streptomycetaceae</taxon>
        <taxon>Streptomyces</taxon>
    </lineage>
</organism>
<dbReference type="RefSeq" id="WP_390315785.1">
    <property type="nucleotide sequence ID" value="NZ_JBHSPB010000005.1"/>
</dbReference>
<evidence type="ECO:0000256" key="1">
    <source>
        <dbReference type="ARBA" id="ARBA00023015"/>
    </source>
</evidence>
<evidence type="ECO:0000313" key="6">
    <source>
        <dbReference type="EMBL" id="MFC5720632.1"/>
    </source>
</evidence>
<dbReference type="InterPro" id="IPR052359">
    <property type="entry name" value="HTH-type_reg/antitoxin"/>
</dbReference>
<dbReference type="InterPro" id="IPR001387">
    <property type="entry name" value="Cro/C1-type_HTH"/>
</dbReference>
<accession>A0ABW0YY01</accession>
<dbReference type="PANTHER" id="PTHR36511">
    <property type="entry name" value="MERR FAMILY BACTERIAL REGULATORY PROTEIN"/>
    <property type="match status" value="1"/>
</dbReference>
<feature type="compositionally biased region" description="Low complexity" evidence="4">
    <location>
        <begin position="232"/>
        <end position="243"/>
    </location>
</feature>
<proteinExistence type="predicted"/>
<reference evidence="7" key="1">
    <citation type="journal article" date="2019" name="Int. J. Syst. Evol. Microbiol.">
        <title>The Global Catalogue of Microorganisms (GCM) 10K type strain sequencing project: providing services to taxonomists for standard genome sequencing and annotation.</title>
        <authorList>
            <consortium name="The Broad Institute Genomics Platform"/>
            <consortium name="The Broad Institute Genome Sequencing Center for Infectious Disease"/>
            <person name="Wu L."/>
            <person name="Ma J."/>
        </authorList>
    </citation>
    <scope>NUCLEOTIDE SEQUENCE [LARGE SCALE GENOMIC DNA]</scope>
    <source>
        <strain evidence="7">CGMCC 4.7304</strain>
    </source>
</reference>
<keyword evidence="1" id="KW-0805">Transcription regulation</keyword>
<dbReference type="PANTHER" id="PTHR36511:SF3">
    <property type="entry name" value="ANTITOXIN HIGA-2"/>
    <property type="match status" value="1"/>
</dbReference>
<comment type="caution">
    <text evidence="6">The sequence shown here is derived from an EMBL/GenBank/DDBJ whole genome shotgun (WGS) entry which is preliminary data.</text>
</comment>
<dbReference type="PROSITE" id="PS50943">
    <property type="entry name" value="HTH_CROC1"/>
    <property type="match status" value="1"/>
</dbReference>
<evidence type="ECO:0000256" key="2">
    <source>
        <dbReference type="ARBA" id="ARBA00023125"/>
    </source>
</evidence>
<dbReference type="CDD" id="cd00093">
    <property type="entry name" value="HTH_XRE"/>
    <property type="match status" value="1"/>
</dbReference>
<protein>
    <submittedName>
        <fullName evidence="6">Telomere-associated protein Tap</fullName>
    </submittedName>
</protein>
<evidence type="ECO:0000256" key="4">
    <source>
        <dbReference type="SAM" id="MobiDB-lite"/>
    </source>
</evidence>
<feature type="compositionally biased region" description="Low complexity" evidence="4">
    <location>
        <begin position="126"/>
        <end position="156"/>
    </location>
</feature>
<gene>
    <name evidence="6" type="primary">tap</name>
    <name evidence="6" type="ORF">ACFP1Z_10705</name>
</gene>
<evidence type="ECO:0000313" key="7">
    <source>
        <dbReference type="Proteomes" id="UP001596083"/>
    </source>
</evidence>